<dbReference type="InterPro" id="IPR050984">
    <property type="entry name" value="Gfo/Idh/MocA_domain"/>
</dbReference>
<organism evidence="4 5">
    <name type="scientific">Tessaracoccus palaemonis</name>
    <dbReference type="NCBI Taxonomy" id="2829499"/>
    <lineage>
        <taxon>Bacteria</taxon>
        <taxon>Bacillati</taxon>
        <taxon>Actinomycetota</taxon>
        <taxon>Actinomycetes</taxon>
        <taxon>Propionibacteriales</taxon>
        <taxon>Propionibacteriaceae</taxon>
        <taxon>Tessaracoccus</taxon>
    </lineage>
</organism>
<keyword evidence="1" id="KW-0560">Oxidoreductase</keyword>
<evidence type="ECO:0000313" key="4">
    <source>
        <dbReference type="EMBL" id="QXT61847.1"/>
    </source>
</evidence>
<dbReference type="InterPro" id="IPR000683">
    <property type="entry name" value="Gfo/Idh/MocA-like_OxRdtase_N"/>
</dbReference>
<dbReference type="EMBL" id="CP079216">
    <property type="protein sequence ID" value="QXT61847.1"/>
    <property type="molecule type" value="Genomic_DNA"/>
</dbReference>
<gene>
    <name evidence="4" type="ORF">KDB89_08575</name>
</gene>
<proteinExistence type="predicted"/>
<dbReference type="Pfam" id="PF22725">
    <property type="entry name" value="GFO_IDH_MocA_C3"/>
    <property type="match status" value="1"/>
</dbReference>
<dbReference type="PANTHER" id="PTHR22604">
    <property type="entry name" value="OXIDOREDUCTASES"/>
    <property type="match status" value="1"/>
</dbReference>
<dbReference type="Pfam" id="PF01408">
    <property type="entry name" value="GFO_IDH_MocA"/>
    <property type="match status" value="1"/>
</dbReference>
<reference evidence="4 5" key="1">
    <citation type="submission" date="2021-07" db="EMBL/GenBank/DDBJ databases">
        <title>complete genome sequencing of Tessaracoccus sp.J1M15.</title>
        <authorList>
            <person name="Bae J.-W."/>
            <person name="Kim D.-y."/>
        </authorList>
    </citation>
    <scope>NUCLEOTIDE SEQUENCE [LARGE SCALE GENOMIC DNA]</scope>
    <source>
        <strain evidence="4 5">J1M15</strain>
    </source>
</reference>
<keyword evidence="5" id="KW-1185">Reference proteome</keyword>
<name>A0ABX8SH97_9ACTN</name>
<dbReference type="Proteomes" id="UP000824504">
    <property type="component" value="Chromosome"/>
</dbReference>
<sequence length="330" mass="34914">MTAPLRFGILGAAGITPSALLEPAARNRDVEIVAVAARDRARAQEFATRHGIPTVHDSYEALLADAGIDAVYIPLPNSEHGRWTVAAVDAGRHVLVEKPFASNAAEAQEVARRVDATDRVVMEAIHSRYHALVTQVLSLIAEGAIGDLVDVSAHFDIHMPDRTNIRYIQELAGGATMDLGCYSLFFARAIAGAEPEVVSAVARPSSDPRLDEALSAELRFPDGVTGTISSSLLEDVERQSATITGTRGTIRIEGFVKPQEGNSIAVTVDGVTTSHDVPGSPTSYEEQLAAFVAAVRDGAPLLTGTANAVAQMQVIDAMYLAAGLGPRETR</sequence>
<evidence type="ECO:0000259" key="2">
    <source>
        <dbReference type="Pfam" id="PF01408"/>
    </source>
</evidence>
<dbReference type="RefSeq" id="WP_219080169.1">
    <property type="nucleotide sequence ID" value="NZ_CP079216.1"/>
</dbReference>
<protein>
    <submittedName>
        <fullName evidence="4">Gfo/Idh/MocA family oxidoreductase</fullName>
    </submittedName>
</protein>
<evidence type="ECO:0000313" key="5">
    <source>
        <dbReference type="Proteomes" id="UP000824504"/>
    </source>
</evidence>
<accession>A0ABX8SH97</accession>
<feature type="domain" description="GFO/IDH/MocA-like oxidoreductase" evidence="3">
    <location>
        <begin position="135"/>
        <end position="251"/>
    </location>
</feature>
<feature type="domain" description="Gfo/Idh/MocA-like oxidoreductase N-terminal" evidence="2">
    <location>
        <begin position="5"/>
        <end position="123"/>
    </location>
</feature>
<dbReference type="InterPro" id="IPR055170">
    <property type="entry name" value="GFO_IDH_MocA-like_dom"/>
</dbReference>
<dbReference type="PANTHER" id="PTHR22604:SF105">
    <property type="entry name" value="TRANS-1,2-DIHYDROBENZENE-1,2-DIOL DEHYDROGENASE"/>
    <property type="match status" value="1"/>
</dbReference>
<evidence type="ECO:0000259" key="3">
    <source>
        <dbReference type="Pfam" id="PF22725"/>
    </source>
</evidence>
<evidence type="ECO:0000256" key="1">
    <source>
        <dbReference type="ARBA" id="ARBA00023002"/>
    </source>
</evidence>